<gene>
    <name evidence="1" type="ORF">HUJ06_008478</name>
</gene>
<evidence type="ECO:0000313" key="1">
    <source>
        <dbReference type="EMBL" id="DAD37836.1"/>
    </source>
</evidence>
<dbReference type="AlphaFoldDB" id="A0A822Z4C2"/>
<dbReference type="EMBL" id="DUZY01000004">
    <property type="protein sequence ID" value="DAD37836.1"/>
    <property type="molecule type" value="Genomic_DNA"/>
</dbReference>
<name>A0A822Z4C2_NELNU</name>
<keyword evidence="2" id="KW-1185">Reference proteome</keyword>
<organism evidence="1 2">
    <name type="scientific">Nelumbo nucifera</name>
    <name type="common">Sacred lotus</name>
    <dbReference type="NCBI Taxonomy" id="4432"/>
    <lineage>
        <taxon>Eukaryota</taxon>
        <taxon>Viridiplantae</taxon>
        <taxon>Streptophyta</taxon>
        <taxon>Embryophyta</taxon>
        <taxon>Tracheophyta</taxon>
        <taxon>Spermatophyta</taxon>
        <taxon>Magnoliopsida</taxon>
        <taxon>Proteales</taxon>
        <taxon>Nelumbonaceae</taxon>
        <taxon>Nelumbo</taxon>
    </lineage>
</organism>
<dbReference type="Proteomes" id="UP000607653">
    <property type="component" value="Unassembled WGS sequence"/>
</dbReference>
<comment type="caution">
    <text evidence="1">The sequence shown here is derived from an EMBL/GenBank/DDBJ whole genome shotgun (WGS) entry which is preliminary data.</text>
</comment>
<sequence length="67" mass="7619">MAWTLSISQCSQTVLPPTTRTTFCHHMTTCSKGSGTALKQPLLVEHRSKALKFFFFFEDTYSCILDK</sequence>
<accession>A0A822Z4C2</accession>
<evidence type="ECO:0000313" key="2">
    <source>
        <dbReference type="Proteomes" id="UP000607653"/>
    </source>
</evidence>
<reference evidence="1 2" key="1">
    <citation type="journal article" date="2020" name="Mol. Biol. Evol.">
        <title>Distinct Expression and Methylation Patterns for Genes with Different Fates following a Single Whole-Genome Duplication in Flowering Plants.</title>
        <authorList>
            <person name="Shi T."/>
            <person name="Rahmani R.S."/>
            <person name="Gugger P.F."/>
            <person name="Wang M."/>
            <person name="Li H."/>
            <person name="Zhang Y."/>
            <person name="Li Z."/>
            <person name="Wang Q."/>
            <person name="Van de Peer Y."/>
            <person name="Marchal K."/>
            <person name="Chen J."/>
        </authorList>
    </citation>
    <scope>NUCLEOTIDE SEQUENCE [LARGE SCALE GENOMIC DNA]</scope>
    <source>
        <tissue evidence="1">Leaf</tissue>
    </source>
</reference>
<proteinExistence type="predicted"/>
<protein>
    <submittedName>
        <fullName evidence="1">Uncharacterized protein</fullName>
    </submittedName>
</protein>